<proteinExistence type="predicted"/>
<dbReference type="PROSITE" id="PS51257">
    <property type="entry name" value="PROKAR_LIPOPROTEIN"/>
    <property type="match status" value="1"/>
</dbReference>
<dbReference type="RefSeq" id="WP_072876479.1">
    <property type="nucleotide sequence ID" value="NZ_FQVT01000001.1"/>
</dbReference>
<protein>
    <recommendedName>
        <fullName evidence="3">Lipoprotein</fullName>
    </recommendedName>
</protein>
<evidence type="ECO:0000313" key="2">
    <source>
        <dbReference type="Proteomes" id="UP000183945"/>
    </source>
</evidence>
<dbReference type="EMBL" id="FQVT01000001">
    <property type="protein sequence ID" value="SHF55676.1"/>
    <property type="molecule type" value="Genomic_DNA"/>
</dbReference>
<gene>
    <name evidence="1" type="ORF">SAMN05444483_101581</name>
</gene>
<dbReference type="Proteomes" id="UP000183945">
    <property type="component" value="Unassembled WGS sequence"/>
</dbReference>
<name>A0A1M5CLX8_SALEC</name>
<sequence>MNWMRCLIIGISILTGVFAISCDKGEVDYVVNLDYYYINNSTASIEIKTFEIDQNGFNLLKNYKINSNDTLYINVNTEGPRNLEVTEIKQPALFSDSTVVIYDELKCNKFVLADMGVNNITNYKSTEIKNNYFELEYEFTNEQFTDAEDCN</sequence>
<accession>A0A1M5CLX8</accession>
<keyword evidence="2" id="KW-1185">Reference proteome</keyword>
<reference evidence="2" key="1">
    <citation type="submission" date="2016-11" db="EMBL/GenBank/DDBJ databases">
        <authorList>
            <person name="Varghese N."/>
            <person name="Submissions S."/>
        </authorList>
    </citation>
    <scope>NUCLEOTIDE SEQUENCE [LARGE SCALE GENOMIC DNA]</scope>
    <source>
        <strain evidence="2">DSM 24579</strain>
    </source>
</reference>
<organism evidence="1 2">
    <name type="scientific">Salegentibacter echinorum</name>
    <dbReference type="NCBI Taxonomy" id="1073325"/>
    <lineage>
        <taxon>Bacteria</taxon>
        <taxon>Pseudomonadati</taxon>
        <taxon>Bacteroidota</taxon>
        <taxon>Flavobacteriia</taxon>
        <taxon>Flavobacteriales</taxon>
        <taxon>Flavobacteriaceae</taxon>
        <taxon>Salegentibacter</taxon>
    </lineage>
</organism>
<evidence type="ECO:0008006" key="3">
    <source>
        <dbReference type="Google" id="ProtNLM"/>
    </source>
</evidence>
<evidence type="ECO:0000313" key="1">
    <source>
        <dbReference type="EMBL" id="SHF55676.1"/>
    </source>
</evidence>
<dbReference type="STRING" id="1073325.SAMN05444483_101581"/>
<dbReference type="AlphaFoldDB" id="A0A1M5CLX8"/>